<dbReference type="SUPFAM" id="SSF109604">
    <property type="entry name" value="HD-domain/PDEase-like"/>
    <property type="match status" value="1"/>
</dbReference>
<evidence type="ECO:0000259" key="1">
    <source>
        <dbReference type="PROSITE" id="PS51833"/>
    </source>
</evidence>
<dbReference type="InterPro" id="IPR052340">
    <property type="entry name" value="RNase_Y/CdgJ"/>
</dbReference>
<feature type="domain" description="HDOD" evidence="1">
    <location>
        <begin position="13"/>
        <end position="205"/>
    </location>
</feature>
<accession>A0A1H4EG03</accession>
<dbReference type="PANTHER" id="PTHR33525:SF3">
    <property type="entry name" value="RIBONUCLEASE Y"/>
    <property type="match status" value="1"/>
</dbReference>
<dbReference type="AlphaFoldDB" id="A0A1H4EG03"/>
<evidence type="ECO:0000313" key="2">
    <source>
        <dbReference type="EMBL" id="SEA83991.1"/>
    </source>
</evidence>
<dbReference type="Pfam" id="PF08668">
    <property type="entry name" value="HDOD"/>
    <property type="match status" value="1"/>
</dbReference>
<reference evidence="3" key="1">
    <citation type="submission" date="2016-10" db="EMBL/GenBank/DDBJ databases">
        <authorList>
            <person name="Varghese N."/>
            <person name="Submissions S."/>
        </authorList>
    </citation>
    <scope>NUCLEOTIDE SEQUENCE [LARGE SCALE GENOMIC DNA]</scope>
    <source>
        <strain evidence="3">DSM 25157</strain>
    </source>
</reference>
<organism evidence="2 3">
    <name type="scientific">Acidovorax soli</name>
    <dbReference type="NCBI Taxonomy" id="592050"/>
    <lineage>
        <taxon>Bacteria</taxon>
        <taxon>Pseudomonadati</taxon>
        <taxon>Pseudomonadota</taxon>
        <taxon>Betaproteobacteria</taxon>
        <taxon>Burkholderiales</taxon>
        <taxon>Comamonadaceae</taxon>
        <taxon>Acidovorax</taxon>
    </lineage>
</organism>
<name>A0A1H4EG03_9BURK</name>
<protein>
    <submittedName>
        <fullName evidence="2">HD-like signal output (HDOD) domain, no enzymatic activity</fullName>
    </submittedName>
</protein>
<proteinExistence type="predicted"/>
<dbReference type="EMBL" id="FNQJ01000035">
    <property type="protein sequence ID" value="SEA83991.1"/>
    <property type="molecule type" value="Genomic_DNA"/>
</dbReference>
<dbReference type="STRING" id="592050.SAMN05421875_1359"/>
<dbReference type="PANTHER" id="PTHR33525">
    <property type="match status" value="1"/>
</dbReference>
<evidence type="ECO:0000313" key="3">
    <source>
        <dbReference type="Proteomes" id="UP000199002"/>
    </source>
</evidence>
<dbReference type="GeneID" id="34234160"/>
<dbReference type="PROSITE" id="PS51833">
    <property type="entry name" value="HDOD"/>
    <property type="match status" value="1"/>
</dbReference>
<sequence>MELNALLAHPVALPSLPRAVALLMTELGHEEPSLRRANQLIGTDPALAARLLEVANAPAFQMQRQIVGIPEALALLGVAQLRTLVSSAPLGTTSRSVPGINMQQFWRYSLNTAKLARSLAGIGHHNQIAAYTAGLLHALGELLMHLAAPDILLPINALMSPFDMRRAKIEQRVLGYCYGSVSAGLAQRWQFPEVVVDALQHQSAPLDNNAYEPLAGVIHLASWRARAREADMGEKEMAVSFPGEVGLMLGYDIDMVLQQDPIDWTVRPEASDYMV</sequence>
<dbReference type="RefSeq" id="WP_092700520.1">
    <property type="nucleotide sequence ID" value="NZ_CAXIQL010000079.1"/>
</dbReference>
<keyword evidence="3" id="KW-1185">Reference proteome</keyword>
<dbReference type="InterPro" id="IPR013976">
    <property type="entry name" value="HDOD"/>
</dbReference>
<dbReference type="Proteomes" id="UP000199002">
    <property type="component" value="Unassembled WGS sequence"/>
</dbReference>
<gene>
    <name evidence="2" type="ORF">SAMN05421875_1359</name>
</gene>
<dbReference type="Gene3D" id="1.10.3210.10">
    <property type="entry name" value="Hypothetical protein af1432"/>
    <property type="match status" value="1"/>
</dbReference>